<keyword evidence="1" id="KW-0732">Signal</keyword>
<reference evidence="3" key="1">
    <citation type="submission" date="2022-07" db="EMBL/GenBank/DDBJ databases">
        <title>Alkalimarinus sp. nov., isolated from gut of a Alitta virens.</title>
        <authorList>
            <person name="Yang A.I."/>
            <person name="Shin N.-R."/>
        </authorList>
    </citation>
    <scope>NUCLEOTIDE SEQUENCE</scope>
    <source>
        <strain evidence="3">FA028</strain>
    </source>
</reference>
<dbReference type="FunFam" id="2.70.70.10:FF:000019">
    <property type="entry name" value="M23 family peptidase"/>
    <property type="match status" value="1"/>
</dbReference>
<dbReference type="AlphaFoldDB" id="A0A9E8KME8"/>
<evidence type="ECO:0000313" key="4">
    <source>
        <dbReference type="Proteomes" id="UP001164472"/>
    </source>
</evidence>
<accession>A0A9E8KME8</accession>
<dbReference type="Pfam" id="PF01551">
    <property type="entry name" value="Peptidase_M23"/>
    <property type="match status" value="1"/>
</dbReference>
<dbReference type="KEGG" id="asem:NNL22_09855"/>
<dbReference type="InterPro" id="IPR011055">
    <property type="entry name" value="Dup_hybrid_motif"/>
</dbReference>
<gene>
    <name evidence="3" type="ORF">NNL22_09855</name>
</gene>
<dbReference type="RefSeq" id="WP_251809500.1">
    <property type="nucleotide sequence ID" value="NZ_CP101527.1"/>
</dbReference>
<dbReference type="GO" id="GO:0004222">
    <property type="term" value="F:metalloendopeptidase activity"/>
    <property type="evidence" value="ECO:0007669"/>
    <property type="project" value="TreeGrafter"/>
</dbReference>
<organism evidence="3 4">
    <name type="scientific">Alkalimarinus sediminis</name>
    <dbReference type="NCBI Taxonomy" id="1632866"/>
    <lineage>
        <taxon>Bacteria</taxon>
        <taxon>Pseudomonadati</taxon>
        <taxon>Pseudomonadota</taxon>
        <taxon>Gammaproteobacteria</taxon>
        <taxon>Alteromonadales</taxon>
        <taxon>Alteromonadaceae</taxon>
        <taxon>Alkalimarinus</taxon>
    </lineage>
</organism>
<dbReference type="Gene3D" id="2.70.70.10">
    <property type="entry name" value="Glucose Permease (Domain IIA)"/>
    <property type="match status" value="1"/>
</dbReference>
<feature type="domain" description="M23ase beta-sheet core" evidence="2">
    <location>
        <begin position="190"/>
        <end position="285"/>
    </location>
</feature>
<protein>
    <submittedName>
        <fullName evidence="3">M23 family metallopeptidase</fullName>
    </submittedName>
</protein>
<dbReference type="SUPFAM" id="SSF51261">
    <property type="entry name" value="Duplicated hybrid motif"/>
    <property type="match status" value="1"/>
</dbReference>
<dbReference type="CDD" id="cd12797">
    <property type="entry name" value="M23_peptidase"/>
    <property type="match status" value="1"/>
</dbReference>
<dbReference type="InterPro" id="IPR050570">
    <property type="entry name" value="Cell_wall_metabolism_enzyme"/>
</dbReference>
<name>A0A9E8KME8_9ALTE</name>
<evidence type="ECO:0000313" key="3">
    <source>
        <dbReference type="EMBL" id="UZW73358.1"/>
    </source>
</evidence>
<dbReference type="Proteomes" id="UP001164472">
    <property type="component" value="Chromosome"/>
</dbReference>
<sequence length="299" mass="32194">MRFVVIFLSIVFLQPSSLVFAIDKAQSTPSSKTGSTPAVLSGNSGIVLVGEKTQGSLLVGKVTPGAKVFLDNAPLKVAENGVVVFGFGRDADLDHKLKVITPSGHSHIETITLTKREYKIQRVNGISKKIMNPNKKNQERSRSDAALVGAARKTDSTRQDFLAGFVQPVKGPVTGVYGSQRFYNGVPKRPHFGIDYAAPVGTPVIAPAPGVVTLVHDDMFYSGGTLLVDHGYGVSSTFIHLSKILVEEGQEIKQGDIIAEVGKSGRATGAHLDWRINWYNVRLDPGLVMKAMPTPLDFD</sequence>
<feature type="chain" id="PRO_5038738737" evidence="1">
    <location>
        <begin position="22"/>
        <end position="299"/>
    </location>
</feature>
<feature type="signal peptide" evidence="1">
    <location>
        <begin position="1"/>
        <end position="21"/>
    </location>
</feature>
<dbReference type="EMBL" id="CP101527">
    <property type="protein sequence ID" value="UZW73358.1"/>
    <property type="molecule type" value="Genomic_DNA"/>
</dbReference>
<dbReference type="PANTHER" id="PTHR21666">
    <property type="entry name" value="PEPTIDASE-RELATED"/>
    <property type="match status" value="1"/>
</dbReference>
<evidence type="ECO:0000256" key="1">
    <source>
        <dbReference type="SAM" id="SignalP"/>
    </source>
</evidence>
<dbReference type="InterPro" id="IPR016047">
    <property type="entry name" value="M23ase_b-sheet_dom"/>
</dbReference>
<dbReference type="PANTHER" id="PTHR21666:SF285">
    <property type="entry name" value="M23 FAMILY METALLOPEPTIDASE"/>
    <property type="match status" value="1"/>
</dbReference>
<keyword evidence="4" id="KW-1185">Reference proteome</keyword>
<evidence type="ECO:0000259" key="2">
    <source>
        <dbReference type="Pfam" id="PF01551"/>
    </source>
</evidence>
<proteinExistence type="predicted"/>